<keyword evidence="6" id="KW-0969">Cilium</keyword>
<dbReference type="AlphaFoldDB" id="T1BFZ2"/>
<dbReference type="EMBL" id="AUZX01005522">
    <property type="protein sequence ID" value="EQD67513.1"/>
    <property type="molecule type" value="Genomic_DNA"/>
</dbReference>
<sequence>MSLYSPQSKLAAYRSVNAHGIVAGADPHALVLTLFDAILGRLAAARCCIDQGAIARKAGLLHSSVTLLGELRGSLDLQKGGALARNLIDLYDYMVRRVLHASLNNDKAALQEVLGLLGEIREAWAAIGPEVRGQASPAGPPG</sequence>
<evidence type="ECO:0000256" key="3">
    <source>
        <dbReference type="ARBA" id="ARBA00022490"/>
    </source>
</evidence>
<dbReference type="Pfam" id="PF02561">
    <property type="entry name" value="FliS"/>
    <property type="match status" value="1"/>
</dbReference>
<dbReference type="CDD" id="cd16098">
    <property type="entry name" value="FliS"/>
    <property type="match status" value="1"/>
</dbReference>
<evidence type="ECO:0000313" key="6">
    <source>
        <dbReference type="EMBL" id="EQD67513.1"/>
    </source>
</evidence>
<dbReference type="PIRSF" id="PIRSF039090">
    <property type="entry name" value="Flis"/>
    <property type="match status" value="1"/>
</dbReference>
<organism evidence="6">
    <name type="scientific">mine drainage metagenome</name>
    <dbReference type="NCBI Taxonomy" id="410659"/>
    <lineage>
        <taxon>unclassified sequences</taxon>
        <taxon>metagenomes</taxon>
        <taxon>ecological metagenomes</taxon>
    </lineage>
</organism>
<comment type="similarity">
    <text evidence="2">Belongs to the FliS family.</text>
</comment>
<proteinExistence type="inferred from homology"/>
<dbReference type="PANTHER" id="PTHR34773">
    <property type="entry name" value="FLAGELLAR SECRETION CHAPERONE FLIS"/>
    <property type="match status" value="1"/>
</dbReference>
<dbReference type="NCBIfam" id="TIGR00208">
    <property type="entry name" value="fliS"/>
    <property type="match status" value="1"/>
</dbReference>
<reference evidence="6" key="2">
    <citation type="journal article" date="2014" name="ISME J.">
        <title>Microbial stratification in low pH oxic and suboxic macroscopic growths along an acid mine drainage.</title>
        <authorList>
            <person name="Mendez-Garcia C."/>
            <person name="Mesa V."/>
            <person name="Sprenger R.R."/>
            <person name="Richter M."/>
            <person name="Diez M.S."/>
            <person name="Solano J."/>
            <person name="Bargiela R."/>
            <person name="Golyshina O.V."/>
            <person name="Manteca A."/>
            <person name="Ramos J.L."/>
            <person name="Gallego J.R."/>
            <person name="Llorente I."/>
            <person name="Martins Dos Santos V.A."/>
            <person name="Jensen O.N."/>
            <person name="Pelaez A.I."/>
            <person name="Sanchez J."/>
            <person name="Ferrer M."/>
        </authorList>
    </citation>
    <scope>NUCLEOTIDE SEQUENCE</scope>
</reference>
<evidence type="ECO:0000256" key="4">
    <source>
        <dbReference type="ARBA" id="ARBA00022795"/>
    </source>
</evidence>
<dbReference type="InterPro" id="IPR036584">
    <property type="entry name" value="FliS_sf"/>
</dbReference>
<dbReference type="GO" id="GO:0005829">
    <property type="term" value="C:cytosol"/>
    <property type="evidence" value="ECO:0007669"/>
    <property type="project" value="UniProtKB-SubCell"/>
</dbReference>
<dbReference type="GO" id="GO:0071973">
    <property type="term" value="P:bacterial-type flagellum-dependent cell motility"/>
    <property type="evidence" value="ECO:0007669"/>
    <property type="project" value="TreeGrafter"/>
</dbReference>
<dbReference type="GO" id="GO:0044780">
    <property type="term" value="P:bacterial-type flagellum assembly"/>
    <property type="evidence" value="ECO:0007669"/>
    <property type="project" value="InterPro"/>
</dbReference>
<keyword evidence="6" id="KW-0282">Flagellum</keyword>
<accession>T1BFZ2</accession>
<name>T1BFZ2_9ZZZZ</name>
<gene>
    <name evidence="6" type="ORF">B1A_07687</name>
</gene>
<reference evidence="6" key="1">
    <citation type="submission" date="2013-08" db="EMBL/GenBank/DDBJ databases">
        <authorList>
            <person name="Mendez C."/>
            <person name="Richter M."/>
            <person name="Ferrer M."/>
            <person name="Sanchez J."/>
        </authorList>
    </citation>
    <scope>NUCLEOTIDE SEQUENCE</scope>
</reference>
<comment type="subcellular location">
    <subcellularLocation>
        <location evidence="1">Cytoplasm</location>
        <location evidence="1">Cytosol</location>
    </subcellularLocation>
</comment>
<dbReference type="InterPro" id="IPR003713">
    <property type="entry name" value="FliS"/>
</dbReference>
<dbReference type="PANTHER" id="PTHR34773:SF1">
    <property type="entry name" value="FLAGELLAR SECRETION CHAPERONE FLIS"/>
    <property type="match status" value="1"/>
</dbReference>
<keyword evidence="6" id="KW-0966">Cell projection</keyword>
<dbReference type="SUPFAM" id="SSF101116">
    <property type="entry name" value="Flagellar export chaperone FliS"/>
    <property type="match status" value="1"/>
</dbReference>
<evidence type="ECO:0000256" key="1">
    <source>
        <dbReference type="ARBA" id="ARBA00004514"/>
    </source>
</evidence>
<protein>
    <submittedName>
        <fullName evidence="6">Flagellar protein FliS</fullName>
    </submittedName>
</protein>
<keyword evidence="3" id="KW-0963">Cytoplasm</keyword>
<evidence type="ECO:0000256" key="2">
    <source>
        <dbReference type="ARBA" id="ARBA00008787"/>
    </source>
</evidence>
<comment type="caution">
    <text evidence="6">The sequence shown here is derived from an EMBL/GenBank/DDBJ whole genome shotgun (WGS) entry which is preliminary data.</text>
</comment>
<evidence type="ECO:0000256" key="5">
    <source>
        <dbReference type="ARBA" id="ARBA00023186"/>
    </source>
</evidence>
<keyword evidence="4" id="KW-1005">Bacterial flagellum biogenesis</keyword>
<dbReference type="Gene3D" id="1.20.120.340">
    <property type="entry name" value="Flagellar protein FliS"/>
    <property type="match status" value="1"/>
</dbReference>
<keyword evidence="5" id="KW-0143">Chaperone</keyword>